<evidence type="ECO:0000313" key="2">
    <source>
        <dbReference type="EMBL" id="KFG27449.1"/>
    </source>
</evidence>
<dbReference type="Proteomes" id="UP000054524">
    <property type="component" value="Unassembled WGS sequence"/>
</dbReference>
<dbReference type="HOGENOM" id="CLU_2543096_0_0_1"/>
<keyword evidence="1" id="KW-0472">Membrane</keyword>
<evidence type="ECO:0000256" key="1">
    <source>
        <dbReference type="SAM" id="Phobius"/>
    </source>
</evidence>
<evidence type="ECO:0000313" key="3">
    <source>
        <dbReference type="Proteomes" id="UP000054524"/>
    </source>
</evidence>
<keyword evidence="3" id="KW-1185">Reference proteome</keyword>
<accession>A0A086J5N1</accession>
<proteinExistence type="predicted"/>
<keyword evidence="1" id="KW-1133">Transmembrane helix</keyword>
<gene>
    <name evidence="2" type="ORF">NESG_00528</name>
</gene>
<sequence>MHTVKKHSDGHSSTPTTQTIQYAAILCCAQPGAAGAHKSMCRTSAAPRCLRSHCLLSVHACLLHLSGLGLVLLFLSFEEHVVC</sequence>
<reference evidence="2 3" key="1">
    <citation type="journal article" date="2014" name="Genome Announc.">
        <title>Genome Sequence of the Microsporidian Species Nematocida sp1 Strain ERTm6 (ATCC PRA-372).</title>
        <authorList>
            <person name="Bakowski M.A."/>
            <person name="Priest M."/>
            <person name="Young S."/>
            <person name="Cuomo C.A."/>
            <person name="Troemel E.R."/>
        </authorList>
    </citation>
    <scope>NUCLEOTIDE SEQUENCE [LARGE SCALE GENOMIC DNA]</scope>
    <source>
        <strain evidence="2 3">ERTm6</strain>
    </source>
</reference>
<dbReference type="RefSeq" id="XP_052906004.1">
    <property type="nucleotide sequence ID" value="XM_053048179.1"/>
</dbReference>
<dbReference type="EMBL" id="AKIJ01000001">
    <property type="protein sequence ID" value="KFG27449.1"/>
    <property type="molecule type" value="Genomic_DNA"/>
</dbReference>
<protein>
    <submittedName>
        <fullName evidence="2">Uncharacterized protein</fullName>
    </submittedName>
</protein>
<keyword evidence="1" id="KW-0812">Transmembrane</keyword>
<dbReference type="GeneID" id="77675501"/>
<name>A0A086J5N1_NEMA1</name>
<dbReference type="AlphaFoldDB" id="A0A086J5N1"/>
<comment type="caution">
    <text evidence="2">The sequence shown here is derived from an EMBL/GenBank/DDBJ whole genome shotgun (WGS) entry which is preliminary data.</text>
</comment>
<feature type="transmembrane region" description="Helical" evidence="1">
    <location>
        <begin position="54"/>
        <end position="77"/>
    </location>
</feature>
<organism evidence="2 3">
    <name type="scientific">Nematocida ausubeli (strain ATCC PRA-371 / ERTm2)</name>
    <name type="common">Nematode killer fungus</name>
    <dbReference type="NCBI Taxonomy" id="1913371"/>
    <lineage>
        <taxon>Eukaryota</taxon>
        <taxon>Fungi</taxon>
        <taxon>Fungi incertae sedis</taxon>
        <taxon>Microsporidia</taxon>
        <taxon>Nematocida</taxon>
    </lineage>
</organism>